<dbReference type="InterPro" id="IPR001387">
    <property type="entry name" value="Cro/C1-type_HTH"/>
</dbReference>
<dbReference type="AlphaFoldDB" id="A0A7M2SEW9"/>
<dbReference type="PROSITE" id="PS50943">
    <property type="entry name" value="HTH_CROC1"/>
    <property type="match status" value="1"/>
</dbReference>
<evidence type="ECO:0000256" key="1">
    <source>
        <dbReference type="SAM" id="MobiDB-lite"/>
    </source>
</evidence>
<dbReference type="SUPFAM" id="SSF50475">
    <property type="entry name" value="FMN-binding split barrel"/>
    <property type="match status" value="1"/>
</dbReference>
<dbReference type="Pfam" id="PF01381">
    <property type="entry name" value="HTH_3"/>
    <property type="match status" value="1"/>
</dbReference>
<dbReference type="Gene3D" id="1.10.260.40">
    <property type="entry name" value="lambda repressor-like DNA-binding domains"/>
    <property type="match status" value="1"/>
</dbReference>
<reference evidence="3 4" key="1">
    <citation type="submission" date="2020-10" db="EMBL/GenBank/DDBJ databases">
        <title>Streptomyces ferrugineus complate genome analysis.</title>
        <authorList>
            <person name="Anwar N."/>
        </authorList>
    </citation>
    <scope>NUCLEOTIDE SEQUENCE [LARGE SCALE GENOMIC DNA]</scope>
    <source>
        <strain evidence="3 4">CCTCC AA2014009</strain>
    </source>
</reference>
<evidence type="ECO:0000313" key="3">
    <source>
        <dbReference type="EMBL" id="QOV33741.1"/>
    </source>
</evidence>
<evidence type="ECO:0000259" key="2">
    <source>
        <dbReference type="PROSITE" id="PS50943"/>
    </source>
</evidence>
<dbReference type="Proteomes" id="UP000594205">
    <property type="component" value="Chromosome"/>
</dbReference>
<dbReference type="InterPro" id="IPR024747">
    <property type="entry name" value="Pyridox_Oxase-rel"/>
</dbReference>
<dbReference type="Gene3D" id="2.30.110.10">
    <property type="entry name" value="Electron Transport, Fmn-binding Protein, Chain A"/>
    <property type="match status" value="1"/>
</dbReference>
<dbReference type="Pfam" id="PF12900">
    <property type="entry name" value="Pyridox_ox_2"/>
    <property type="match status" value="1"/>
</dbReference>
<proteinExistence type="predicted"/>
<keyword evidence="4" id="KW-1185">Reference proteome</keyword>
<dbReference type="RefSeq" id="WP_194038617.1">
    <property type="nucleotide sequence ID" value="NZ_CP063373.1"/>
</dbReference>
<feature type="region of interest" description="Disordered" evidence="1">
    <location>
        <begin position="77"/>
        <end position="97"/>
    </location>
</feature>
<name>A0A7M2SEW9_9ACTN</name>
<gene>
    <name evidence="3" type="ORF">IM697_26510</name>
</gene>
<feature type="domain" description="HTH cro/C1-type" evidence="2">
    <location>
        <begin position="22"/>
        <end position="77"/>
    </location>
</feature>
<dbReference type="GO" id="GO:0003677">
    <property type="term" value="F:DNA binding"/>
    <property type="evidence" value="ECO:0007669"/>
    <property type="project" value="InterPro"/>
</dbReference>
<sequence>MTEQVRPAATEAAPAGDLGRRIARRRTELGLSLKETATRAGMAPAYLRYLEEHPAAAPAAGALHVLAEVLHTTVRELTGGDTDLPPGAGPQASGRPGIAELSTGECRALLSTHGVGRIAVPTVTGPVVVPVNYSVVAGAIVFRTAPGTTPSQAAGCQVAFEVDRIDDVFGQGWSVLVRGRARTVTDPDEAHRLDEAAYSRPWVGGRRDQWVLIDPLTITGRRITV</sequence>
<dbReference type="EMBL" id="CP063373">
    <property type="protein sequence ID" value="QOV33741.1"/>
    <property type="molecule type" value="Genomic_DNA"/>
</dbReference>
<evidence type="ECO:0000313" key="4">
    <source>
        <dbReference type="Proteomes" id="UP000594205"/>
    </source>
</evidence>
<accession>A0A7M2SEW9</accession>
<dbReference type="SUPFAM" id="SSF47413">
    <property type="entry name" value="lambda repressor-like DNA-binding domains"/>
    <property type="match status" value="1"/>
</dbReference>
<protein>
    <submittedName>
        <fullName evidence="3">Pyridoxamine 5'-phosphate oxidase family protein</fullName>
    </submittedName>
</protein>
<organism evidence="3 4">
    <name type="scientific">Streptomyces ferrugineus</name>
    <dbReference type="NCBI Taxonomy" id="1413221"/>
    <lineage>
        <taxon>Bacteria</taxon>
        <taxon>Bacillati</taxon>
        <taxon>Actinomycetota</taxon>
        <taxon>Actinomycetes</taxon>
        <taxon>Kitasatosporales</taxon>
        <taxon>Streptomycetaceae</taxon>
        <taxon>Streptomyces</taxon>
    </lineage>
</organism>
<dbReference type="InterPro" id="IPR012349">
    <property type="entry name" value="Split_barrel_FMN-bd"/>
</dbReference>
<dbReference type="SMART" id="SM00530">
    <property type="entry name" value="HTH_XRE"/>
    <property type="match status" value="1"/>
</dbReference>
<feature type="region of interest" description="Disordered" evidence="1">
    <location>
        <begin position="1"/>
        <end position="20"/>
    </location>
</feature>
<dbReference type="KEGG" id="sfeu:IM697_26510"/>
<dbReference type="InterPro" id="IPR010982">
    <property type="entry name" value="Lambda_DNA-bd_dom_sf"/>
</dbReference>